<evidence type="ECO:0000313" key="2">
    <source>
        <dbReference type="Proteomes" id="UP000281738"/>
    </source>
</evidence>
<sequence>MRAWLRDNGWTGVREAASIFALVPVECARNARDALLRRPHTYR</sequence>
<accession>A0A3N2CX36</accession>
<proteinExistence type="predicted"/>
<gene>
    <name evidence="1" type="ORF">EDD33_2659</name>
</gene>
<evidence type="ECO:0000313" key="1">
    <source>
        <dbReference type="EMBL" id="ROR91784.1"/>
    </source>
</evidence>
<dbReference type="EMBL" id="RKHO01000001">
    <property type="protein sequence ID" value="ROR91784.1"/>
    <property type="molecule type" value="Genomic_DNA"/>
</dbReference>
<keyword evidence="2" id="KW-1185">Reference proteome</keyword>
<organism evidence="1 2">
    <name type="scientific">Nocardioides aurantiacus</name>
    <dbReference type="NCBI Taxonomy" id="86796"/>
    <lineage>
        <taxon>Bacteria</taxon>
        <taxon>Bacillati</taxon>
        <taxon>Actinomycetota</taxon>
        <taxon>Actinomycetes</taxon>
        <taxon>Propionibacteriales</taxon>
        <taxon>Nocardioidaceae</taxon>
        <taxon>Nocardioides</taxon>
    </lineage>
</organism>
<protein>
    <submittedName>
        <fullName evidence="1">Uncharacterized protein</fullName>
    </submittedName>
</protein>
<dbReference type="RefSeq" id="WP_281274167.1">
    <property type="nucleotide sequence ID" value="NZ_RKHO01000001.1"/>
</dbReference>
<reference evidence="1 2" key="1">
    <citation type="submission" date="2018-11" db="EMBL/GenBank/DDBJ databases">
        <title>Sequencing the genomes of 1000 actinobacteria strains.</title>
        <authorList>
            <person name="Klenk H.-P."/>
        </authorList>
    </citation>
    <scope>NUCLEOTIDE SEQUENCE [LARGE SCALE GENOMIC DNA]</scope>
    <source>
        <strain evidence="1 2">DSM 12652</strain>
    </source>
</reference>
<dbReference type="Proteomes" id="UP000281738">
    <property type="component" value="Unassembled WGS sequence"/>
</dbReference>
<comment type="caution">
    <text evidence="1">The sequence shown here is derived from an EMBL/GenBank/DDBJ whole genome shotgun (WGS) entry which is preliminary data.</text>
</comment>
<name>A0A3N2CX36_9ACTN</name>
<dbReference type="AlphaFoldDB" id="A0A3N2CX36"/>